<dbReference type="PROSITE" id="PS50862">
    <property type="entry name" value="AA_TRNA_LIGASE_II"/>
    <property type="match status" value="1"/>
</dbReference>
<keyword evidence="7 8" id="KW-0030">Aminoacyl-tRNA synthetase</keyword>
<keyword evidence="6 8" id="KW-0648">Protein biosynthesis</keyword>
<keyword evidence="4 8" id="KW-0547">Nucleotide-binding</keyword>
<evidence type="ECO:0000256" key="5">
    <source>
        <dbReference type="ARBA" id="ARBA00022840"/>
    </source>
</evidence>
<comment type="catalytic activity">
    <reaction evidence="8">
        <text>tRNA(Gly) + glycine + ATP = glycyl-tRNA(Gly) + AMP + diphosphate</text>
        <dbReference type="Rhea" id="RHEA:16013"/>
        <dbReference type="Rhea" id="RHEA-COMP:9664"/>
        <dbReference type="Rhea" id="RHEA-COMP:9683"/>
        <dbReference type="ChEBI" id="CHEBI:30616"/>
        <dbReference type="ChEBI" id="CHEBI:33019"/>
        <dbReference type="ChEBI" id="CHEBI:57305"/>
        <dbReference type="ChEBI" id="CHEBI:78442"/>
        <dbReference type="ChEBI" id="CHEBI:78522"/>
        <dbReference type="ChEBI" id="CHEBI:456215"/>
        <dbReference type="EC" id="6.1.1.14"/>
    </reaction>
</comment>
<dbReference type="GO" id="GO:0015966">
    <property type="term" value="P:diadenosine tetraphosphate biosynthetic process"/>
    <property type="evidence" value="ECO:0007669"/>
    <property type="project" value="UniProtKB-ARBA"/>
</dbReference>
<evidence type="ECO:0000256" key="2">
    <source>
        <dbReference type="ARBA" id="ARBA00022490"/>
    </source>
</evidence>
<dbReference type="InterPro" id="IPR036621">
    <property type="entry name" value="Anticodon-bd_dom_sf"/>
</dbReference>
<dbReference type="InterPro" id="IPR033731">
    <property type="entry name" value="GlyRS-like_core"/>
</dbReference>
<dbReference type="InterPro" id="IPR002314">
    <property type="entry name" value="aa-tRNA-synt_IIb"/>
</dbReference>
<feature type="binding site" evidence="8">
    <location>
        <begin position="175"/>
        <end position="177"/>
    </location>
    <ligand>
        <name>ATP</name>
        <dbReference type="ChEBI" id="CHEBI:30616"/>
    </ligand>
</feature>
<dbReference type="InterPro" id="IPR002315">
    <property type="entry name" value="tRNA-synt_gly"/>
</dbReference>
<proteinExistence type="inferred from homology"/>
<keyword evidence="2 8" id="KW-0963">Cytoplasm</keyword>
<dbReference type="InterPro" id="IPR006195">
    <property type="entry name" value="aa-tRNA-synth_II"/>
</dbReference>
<dbReference type="GO" id="GO:0005737">
    <property type="term" value="C:cytoplasm"/>
    <property type="evidence" value="ECO:0007669"/>
    <property type="project" value="UniProtKB-SubCell"/>
</dbReference>
<feature type="binding site" evidence="8">
    <location>
        <begin position="185"/>
        <end position="190"/>
    </location>
    <ligand>
        <name>ATP</name>
        <dbReference type="ChEBI" id="CHEBI:30616"/>
    </ligand>
</feature>
<dbReference type="Proteomes" id="UP000231688">
    <property type="component" value="Unassembled WGS sequence"/>
</dbReference>
<comment type="caution">
    <text evidence="10">The sequence shown here is derived from an EMBL/GenBank/DDBJ whole genome shotgun (WGS) entry which is preliminary data.</text>
</comment>
<feature type="binding site" evidence="8">
    <location>
        <begin position="300"/>
        <end position="304"/>
    </location>
    <ligand>
        <name>substrate</name>
    </ligand>
</feature>
<dbReference type="Pfam" id="PF03129">
    <property type="entry name" value="HGTP_anticodon"/>
    <property type="match status" value="1"/>
</dbReference>
<dbReference type="EMBL" id="PFOH01000052">
    <property type="protein sequence ID" value="PIZ69196.1"/>
    <property type="molecule type" value="Genomic_DNA"/>
</dbReference>
<dbReference type="HAMAP" id="MF_00253_B">
    <property type="entry name" value="Gly_tRNA_synth_B"/>
    <property type="match status" value="1"/>
</dbReference>
<dbReference type="SUPFAM" id="SSF52954">
    <property type="entry name" value="Class II aaRS ABD-related"/>
    <property type="match status" value="1"/>
</dbReference>
<dbReference type="PRINTS" id="PR01043">
    <property type="entry name" value="TRNASYNTHGLY"/>
</dbReference>
<evidence type="ECO:0000313" key="11">
    <source>
        <dbReference type="Proteomes" id="UP000231688"/>
    </source>
</evidence>
<protein>
    <recommendedName>
        <fullName evidence="8">Glycine--tRNA ligase</fullName>
        <ecNumber evidence="8">6.1.1.14</ecNumber>
    </recommendedName>
    <alternativeName>
        <fullName evidence="8">Glycyl-tRNA synthetase</fullName>
        <shortName evidence="8">GlyRS</shortName>
    </alternativeName>
</protein>
<gene>
    <name evidence="8" type="primary">glyQS</name>
    <name evidence="10" type="ORF">COY10_01925</name>
</gene>
<feature type="binding site" evidence="8">
    <location>
        <position position="97"/>
    </location>
    <ligand>
        <name>substrate</name>
    </ligand>
</feature>
<keyword evidence="3 8" id="KW-0436">Ligase</keyword>
<dbReference type="NCBIfam" id="NF003211">
    <property type="entry name" value="PRK04173.1"/>
    <property type="match status" value="1"/>
</dbReference>
<dbReference type="InterPro" id="IPR027031">
    <property type="entry name" value="Gly-tRNA_synthase/POLG2"/>
</dbReference>
<comment type="caution">
    <text evidence="8">Lacks conserved residue(s) required for the propagation of feature annotation.</text>
</comment>
<dbReference type="NCBIfam" id="TIGR00389">
    <property type="entry name" value="glyS_dimeric"/>
    <property type="match status" value="1"/>
</dbReference>
<sequence>MATMEKIVSLCKRRGFVYPGSEIYGGLANTYDYGPLGAELKNNVKQAWWKYFVQGRDDMVGIDGGIIANSKIWEASGHVKEFKDPLVECKKCHKRFRPDKLKDASKCPECGGGMTKEKFFSGMFETIIGPVKEEGATVYLRPETAQNIFINFKNVLDSTNIKIPFGIGQMGKSFRNEITTGQFIFRTIEFEIMELEYFIAPDAEWKEIFEGWVKYMRGFMGIIGLDKKKMHNEEIPEKERAHYSKRTIDMQYEFPFGQDELWAIAYRTDYDLKNHQKMSGQNLEYFDEKEKKKYIPHVIEPTFGVDRTVLAVLSEAYREEKLDDGGIRTVLGLNPNMAPYKAAVFPLLKNKPELVVKAKEIYDNLKNHFSIVFDDNGNIGKRYRRQDEIGTPYTITVDFESLEKNDVTIRDRDTMKQERVKIENLVEYLGNKLK</sequence>
<dbReference type="PANTHER" id="PTHR10745:SF8">
    <property type="entry name" value="DNA POLYMERASE SUBUNIT GAMMA-2, MITOCHONDRIAL"/>
    <property type="match status" value="1"/>
</dbReference>
<dbReference type="Pfam" id="PF00587">
    <property type="entry name" value="tRNA-synt_2b"/>
    <property type="match status" value="1"/>
</dbReference>
<dbReference type="GO" id="GO:0004820">
    <property type="term" value="F:glycine-tRNA ligase activity"/>
    <property type="evidence" value="ECO:0007669"/>
    <property type="project" value="UniProtKB-UniRule"/>
</dbReference>
<dbReference type="GO" id="GO:1990742">
    <property type="term" value="C:microvesicle"/>
    <property type="evidence" value="ECO:0007669"/>
    <property type="project" value="UniProtKB-ARBA"/>
</dbReference>
<feature type="binding site" evidence="8">
    <location>
        <begin position="304"/>
        <end position="307"/>
    </location>
    <ligand>
        <name>ATP</name>
        <dbReference type="ChEBI" id="CHEBI:30616"/>
    </ligand>
</feature>
<evidence type="ECO:0000313" key="10">
    <source>
        <dbReference type="EMBL" id="PIZ69196.1"/>
    </source>
</evidence>
<dbReference type="GO" id="GO:0004081">
    <property type="term" value="F:bis(5'-nucleosyl)-tetraphosphatase (asymmetrical) activity"/>
    <property type="evidence" value="ECO:0007669"/>
    <property type="project" value="UniProtKB-ARBA"/>
</dbReference>
<comment type="subcellular location">
    <subcellularLocation>
        <location evidence="8">Cytoplasm</location>
    </subcellularLocation>
</comment>
<comment type="similarity">
    <text evidence="1 8">Belongs to the class-II aminoacyl-tRNA synthetase family.</text>
</comment>
<evidence type="ECO:0000256" key="7">
    <source>
        <dbReference type="ARBA" id="ARBA00023146"/>
    </source>
</evidence>
<dbReference type="InterPro" id="IPR022961">
    <property type="entry name" value="Gly_tRNA_ligase_bac"/>
</dbReference>
<evidence type="ECO:0000256" key="4">
    <source>
        <dbReference type="ARBA" id="ARBA00022741"/>
    </source>
</evidence>
<dbReference type="CDD" id="cd00774">
    <property type="entry name" value="GlyRS-like_core"/>
    <property type="match status" value="1"/>
</dbReference>
<evidence type="ECO:0000256" key="6">
    <source>
        <dbReference type="ARBA" id="ARBA00022917"/>
    </source>
</evidence>
<reference evidence="11" key="1">
    <citation type="submission" date="2017-09" db="EMBL/GenBank/DDBJ databases">
        <title>Depth-based differentiation of microbial function through sediment-hosted aquifers and enrichment of novel symbionts in the deep terrestrial subsurface.</title>
        <authorList>
            <person name="Probst A.J."/>
            <person name="Ladd B."/>
            <person name="Jarett J.K."/>
            <person name="Geller-Mcgrath D.E."/>
            <person name="Sieber C.M.K."/>
            <person name="Emerson J.B."/>
            <person name="Anantharaman K."/>
            <person name="Thomas B.C."/>
            <person name="Malmstrom R."/>
            <person name="Stieglmeier M."/>
            <person name="Klingl A."/>
            <person name="Woyke T."/>
            <person name="Ryan C.M."/>
            <person name="Banfield J.F."/>
        </authorList>
    </citation>
    <scope>NUCLEOTIDE SEQUENCE [LARGE SCALE GENOMIC DNA]</scope>
</reference>
<organism evidence="10 11">
    <name type="scientific">Candidatus Portnoybacteria bacterium CG_4_10_14_0_2_um_filter_43_36</name>
    <dbReference type="NCBI Taxonomy" id="1974798"/>
    <lineage>
        <taxon>Bacteria</taxon>
        <taxon>Candidatus Portnoyibacteriota</taxon>
    </lineage>
</organism>
<dbReference type="Gene3D" id="3.40.50.800">
    <property type="entry name" value="Anticodon-binding domain"/>
    <property type="match status" value="1"/>
</dbReference>
<name>A0A2M7UD75_9BACT</name>
<dbReference type="Gene3D" id="3.30.930.10">
    <property type="entry name" value="Bira Bifunctional Protein, Domain 2"/>
    <property type="match status" value="1"/>
</dbReference>
<dbReference type="GO" id="GO:0005524">
    <property type="term" value="F:ATP binding"/>
    <property type="evidence" value="ECO:0007669"/>
    <property type="project" value="UniProtKB-UniRule"/>
</dbReference>
<keyword evidence="5 8" id="KW-0067">ATP-binding</keyword>
<dbReference type="GO" id="GO:0070062">
    <property type="term" value="C:extracellular exosome"/>
    <property type="evidence" value="ECO:0007669"/>
    <property type="project" value="UniProtKB-ARBA"/>
</dbReference>
<evidence type="ECO:0000256" key="3">
    <source>
        <dbReference type="ARBA" id="ARBA00022598"/>
    </source>
</evidence>
<accession>A0A2M7UD75</accession>
<feature type="binding site" evidence="8">
    <location>
        <begin position="260"/>
        <end position="261"/>
    </location>
    <ligand>
        <name>ATP</name>
        <dbReference type="ChEBI" id="CHEBI:30616"/>
    </ligand>
</feature>
<feature type="domain" description="Aminoacyl-transfer RNA synthetases class-II family profile" evidence="9">
    <location>
        <begin position="5"/>
        <end position="335"/>
    </location>
</feature>
<dbReference type="SUPFAM" id="SSF55681">
    <property type="entry name" value="Class II aaRS and biotin synthetases"/>
    <property type="match status" value="1"/>
</dbReference>
<dbReference type="InterPro" id="IPR004154">
    <property type="entry name" value="Anticodon-bd"/>
</dbReference>
<comment type="subunit">
    <text evidence="8">Homodimer.</text>
</comment>
<dbReference type="EC" id="6.1.1.14" evidence="8"/>
<dbReference type="CDD" id="cd00858">
    <property type="entry name" value="GlyRS_anticodon"/>
    <property type="match status" value="1"/>
</dbReference>
<comment type="function">
    <text evidence="8">Catalyzes the attachment of glycine to tRNA(Gly).</text>
</comment>
<evidence type="ECO:0000256" key="1">
    <source>
        <dbReference type="ARBA" id="ARBA00008226"/>
    </source>
</evidence>
<evidence type="ECO:0000259" key="9">
    <source>
        <dbReference type="PROSITE" id="PS50862"/>
    </source>
</evidence>
<dbReference type="InterPro" id="IPR045864">
    <property type="entry name" value="aa-tRNA-synth_II/BPL/LPL"/>
</dbReference>
<dbReference type="PANTHER" id="PTHR10745">
    <property type="entry name" value="GLYCYL-TRNA SYNTHETASE/DNA POLYMERASE SUBUNIT GAMMA-2"/>
    <property type="match status" value="1"/>
</dbReference>
<dbReference type="GO" id="GO:0006426">
    <property type="term" value="P:glycyl-tRNA aminoacylation"/>
    <property type="evidence" value="ECO:0007669"/>
    <property type="project" value="UniProtKB-UniRule"/>
</dbReference>
<dbReference type="AlphaFoldDB" id="A0A2M7UD75"/>
<dbReference type="FunFam" id="3.40.50.800:FF:000002">
    <property type="entry name" value="Glycine--tRNA ligase"/>
    <property type="match status" value="1"/>
</dbReference>
<feature type="binding site" evidence="8">
    <location>
        <position position="143"/>
    </location>
    <ligand>
        <name>substrate</name>
    </ligand>
</feature>
<evidence type="ECO:0000256" key="8">
    <source>
        <dbReference type="HAMAP-Rule" id="MF_00253"/>
    </source>
</evidence>